<name>A0ACA9MV40_9GLOM</name>
<gene>
    <name evidence="1" type="ORF">SCALOS_LOCUS7481</name>
</gene>
<dbReference type="Proteomes" id="UP000789860">
    <property type="component" value="Unassembled WGS sequence"/>
</dbReference>
<proteinExistence type="predicted"/>
<evidence type="ECO:0000313" key="1">
    <source>
        <dbReference type="EMBL" id="CAG8616233.1"/>
    </source>
</evidence>
<accession>A0ACA9MV40</accession>
<sequence>KFDNVYNNLKDRIEKNADRHDVLFIKHQNLNNAQGLNSRTIFFKPKKKQITIPPSLTDCKRGYISLVRARYELRAEDPLPDL</sequence>
<keyword evidence="2" id="KW-1185">Reference proteome</keyword>
<organism evidence="1 2">
    <name type="scientific">Scutellospora calospora</name>
    <dbReference type="NCBI Taxonomy" id="85575"/>
    <lineage>
        <taxon>Eukaryota</taxon>
        <taxon>Fungi</taxon>
        <taxon>Fungi incertae sedis</taxon>
        <taxon>Mucoromycota</taxon>
        <taxon>Glomeromycotina</taxon>
        <taxon>Glomeromycetes</taxon>
        <taxon>Diversisporales</taxon>
        <taxon>Gigasporaceae</taxon>
        <taxon>Scutellospora</taxon>
    </lineage>
</organism>
<feature type="non-terminal residue" evidence="1">
    <location>
        <position position="1"/>
    </location>
</feature>
<protein>
    <submittedName>
        <fullName evidence="1">9379_t:CDS:1</fullName>
    </submittedName>
</protein>
<evidence type="ECO:0000313" key="2">
    <source>
        <dbReference type="Proteomes" id="UP000789860"/>
    </source>
</evidence>
<reference evidence="1" key="1">
    <citation type="submission" date="2021-06" db="EMBL/GenBank/DDBJ databases">
        <authorList>
            <person name="Kallberg Y."/>
            <person name="Tangrot J."/>
            <person name="Rosling A."/>
        </authorList>
    </citation>
    <scope>NUCLEOTIDE SEQUENCE</scope>
    <source>
        <strain evidence="1">AU212A</strain>
    </source>
</reference>
<dbReference type="EMBL" id="CAJVPM010016812">
    <property type="protein sequence ID" value="CAG8616233.1"/>
    <property type="molecule type" value="Genomic_DNA"/>
</dbReference>
<comment type="caution">
    <text evidence="1">The sequence shown here is derived from an EMBL/GenBank/DDBJ whole genome shotgun (WGS) entry which is preliminary data.</text>
</comment>